<dbReference type="CDD" id="cd18552">
    <property type="entry name" value="ABC_6TM_MsbA_like"/>
    <property type="match status" value="1"/>
</dbReference>
<dbReference type="Pfam" id="PF00005">
    <property type="entry name" value="ABC_tran"/>
    <property type="match status" value="1"/>
</dbReference>
<evidence type="ECO:0000259" key="9">
    <source>
        <dbReference type="PROSITE" id="PS50929"/>
    </source>
</evidence>
<gene>
    <name evidence="10" type="ORF">JGI23_01733</name>
</gene>
<feature type="domain" description="ABC transmembrane type-1" evidence="9">
    <location>
        <begin position="32"/>
        <end position="348"/>
    </location>
</feature>
<evidence type="ECO:0000256" key="2">
    <source>
        <dbReference type="ARBA" id="ARBA00022692"/>
    </source>
</evidence>
<dbReference type="GO" id="GO:0005886">
    <property type="term" value="C:plasma membrane"/>
    <property type="evidence" value="ECO:0007669"/>
    <property type="project" value="UniProtKB-SubCell"/>
</dbReference>
<evidence type="ECO:0000256" key="1">
    <source>
        <dbReference type="ARBA" id="ARBA00004651"/>
    </source>
</evidence>
<name>A0A0N7MYK4_9BACT</name>
<feature type="transmembrane region" description="Helical" evidence="7">
    <location>
        <begin position="190"/>
        <end position="219"/>
    </location>
</feature>
<proteinExistence type="predicted"/>
<dbReference type="InterPro" id="IPR039421">
    <property type="entry name" value="Type_1_exporter"/>
</dbReference>
<dbReference type="Pfam" id="PF00664">
    <property type="entry name" value="ABC_membrane"/>
    <property type="match status" value="1"/>
</dbReference>
<keyword evidence="11" id="KW-1185">Reference proteome</keyword>
<dbReference type="InterPro" id="IPR027417">
    <property type="entry name" value="P-loop_NTPase"/>
</dbReference>
<feature type="transmembrane region" description="Helical" evidence="7">
    <location>
        <begin position="30"/>
        <end position="52"/>
    </location>
</feature>
<dbReference type="GO" id="GO:0016887">
    <property type="term" value="F:ATP hydrolysis activity"/>
    <property type="evidence" value="ECO:0007669"/>
    <property type="project" value="InterPro"/>
</dbReference>
<organism evidence="10 11">
    <name type="scientific">Candidatus Chryseopegocella kryptomonas</name>
    <dbReference type="NCBI Taxonomy" id="1633643"/>
    <lineage>
        <taxon>Bacteria</taxon>
        <taxon>Pseudomonadati</taxon>
        <taxon>Candidatus Kryptoniota</taxon>
        <taxon>Candidatus Chryseopegocella</taxon>
    </lineage>
</organism>
<keyword evidence="3" id="KW-0547">Nucleotide-binding</keyword>
<evidence type="ECO:0000256" key="7">
    <source>
        <dbReference type="SAM" id="Phobius"/>
    </source>
</evidence>
<dbReference type="AlphaFoldDB" id="A0A0N7MYK4"/>
<keyword evidence="5 7" id="KW-1133">Transmembrane helix</keyword>
<feature type="transmembrane region" description="Helical" evidence="7">
    <location>
        <begin position="287"/>
        <end position="307"/>
    </location>
</feature>
<evidence type="ECO:0000256" key="5">
    <source>
        <dbReference type="ARBA" id="ARBA00022989"/>
    </source>
</evidence>
<dbReference type="PROSITE" id="PS00211">
    <property type="entry name" value="ABC_TRANSPORTER_1"/>
    <property type="match status" value="1"/>
</dbReference>
<dbReference type="Gene3D" id="1.20.1560.10">
    <property type="entry name" value="ABC transporter type 1, transmembrane domain"/>
    <property type="match status" value="1"/>
</dbReference>
<sequence length="631" mass="71684">MSEKTKKNSESNLKVFIRVLKYVKPYWRQLSLSVFFTILFSIFSGVSIYLAIPLLETLFSQDYISALNRLGGSGGFLGNLKQEFFGFLFRYVFSGTHSEALIKICIVIIIAFFLKNLSGYLQAYFMAYVEQGLVKDIRNELYKHLHTLSLGYFSSERTGNLISRITNDVMIINTGISATFLNLVREPLLIIVFLGIAISLSWKLTLISLLVFPFALYFISKLGIRLHKESRVSQERMADITSVLQETITGAKVVKAFGMEEFENKKFQRETWRYFKSLLKITRIRNLASPITEFLSVIAGVVIIWYGGMQVLDLGTMRASEFLTFLIAIFQIMPPVKELTNVNNRIQESTAAAKRVFEILDIEPEIKEAENAVELKEFKNEIVFENVWFAYNGQKNGDFVLKDINLIVKKGEILAIVGPSGAGKSTLVDLIPRFYDPTKGRILIDGIDLKMLKIKSLRDKIGIVTQETILFNDTVRNNIAYGLEDCPMEKIIEAAIAANAHDFIMQLPDGYDTVIGERGTKLSGGQRQRISIARALLKNPPILILDEATSNLDAESEILVQEAIERLMKNRTVFVIAHRLSTIRNADRIIVLENGRIVQEGKHEELIKQDGLYRKLYEMQFNLQKLTDDVD</sequence>
<dbReference type="SUPFAM" id="SSF52540">
    <property type="entry name" value="P-loop containing nucleoside triphosphate hydrolases"/>
    <property type="match status" value="1"/>
</dbReference>
<feature type="transmembrane region" description="Helical" evidence="7">
    <location>
        <begin position="100"/>
        <end position="117"/>
    </location>
</feature>
<dbReference type="SMART" id="SM00382">
    <property type="entry name" value="AAA"/>
    <property type="match status" value="1"/>
</dbReference>
<dbReference type="InterPro" id="IPR011527">
    <property type="entry name" value="ABC1_TM_dom"/>
</dbReference>
<keyword evidence="4 10" id="KW-0067">ATP-binding</keyword>
<dbReference type="SUPFAM" id="SSF90123">
    <property type="entry name" value="ABC transporter transmembrane region"/>
    <property type="match status" value="1"/>
</dbReference>
<dbReference type="GO" id="GO:0005524">
    <property type="term" value="F:ATP binding"/>
    <property type="evidence" value="ECO:0007669"/>
    <property type="project" value="UniProtKB-KW"/>
</dbReference>
<keyword evidence="2 7" id="KW-0812">Transmembrane</keyword>
<reference evidence="11" key="1">
    <citation type="submission" date="2015-11" db="EMBL/GenBank/DDBJ databases">
        <authorList>
            <person name="Varghese N."/>
        </authorList>
    </citation>
    <scope>NUCLEOTIDE SEQUENCE [LARGE SCALE GENOMIC DNA]</scope>
    <source>
        <strain evidence="11">JGI-23</strain>
    </source>
</reference>
<dbReference type="EMBL" id="CZVW01000024">
    <property type="protein sequence ID" value="CUT04491.1"/>
    <property type="molecule type" value="Genomic_DNA"/>
</dbReference>
<dbReference type="PROSITE" id="PS50929">
    <property type="entry name" value="ABC_TM1F"/>
    <property type="match status" value="1"/>
</dbReference>
<evidence type="ECO:0000259" key="8">
    <source>
        <dbReference type="PROSITE" id="PS50893"/>
    </source>
</evidence>
<evidence type="ECO:0000256" key="4">
    <source>
        <dbReference type="ARBA" id="ARBA00022840"/>
    </source>
</evidence>
<dbReference type="InterPro" id="IPR017871">
    <property type="entry name" value="ABC_transporter-like_CS"/>
</dbReference>
<dbReference type="RefSeq" id="WP_234697287.1">
    <property type="nucleotide sequence ID" value="NZ_CZVW01000024.1"/>
</dbReference>
<accession>A0A0N7MYK4</accession>
<dbReference type="InterPro" id="IPR003439">
    <property type="entry name" value="ABC_transporter-like_ATP-bd"/>
</dbReference>
<evidence type="ECO:0000313" key="11">
    <source>
        <dbReference type="Proteomes" id="UP000199197"/>
    </source>
</evidence>
<keyword evidence="6 7" id="KW-0472">Membrane</keyword>
<dbReference type="FunFam" id="3.40.50.300:FF:000218">
    <property type="entry name" value="Multidrug ABC transporter ATP-binding protein"/>
    <property type="match status" value="1"/>
</dbReference>
<evidence type="ECO:0000313" key="10">
    <source>
        <dbReference type="EMBL" id="CUT04491.1"/>
    </source>
</evidence>
<dbReference type="Proteomes" id="UP000199197">
    <property type="component" value="Unassembled WGS sequence"/>
</dbReference>
<dbReference type="Gene3D" id="3.40.50.300">
    <property type="entry name" value="P-loop containing nucleotide triphosphate hydrolases"/>
    <property type="match status" value="1"/>
</dbReference>
<dbReference type="InterPro" id="IPR036640">
    <property type="entry name" value="ABC1_TM_sf"/>
</dbReference>
<evidence type="ECO:0000256" key="3">
    <source>
        <dbReference type="ARBA" id="ARBA00022741"/>
    </source>
</evidence>
<dbReference type="PANTHER" id="PTHR43394">
    <property type="entry name" value="ATP-DEPENDENT PERMEASE MDL1, MITOCHONDRIAL"/>
    <property type="match status" value="1"/>
</dbReference>
<dbReference type="PROSITE" id="PS50893">
    <property type="entry name" value="ABC_TRANSPORTER_2"/>
    <property type="match status" value="1"/>
</dbReference>
<dbReference type="GO" id="GO:0015421">
    <property type="term" value="F:ABC-type oligopeptide transporter activity"/>
    <property type="evidence" value="ECO:0007669"/>
    <property type="project" value="TreeGrafter"/>
</dbReference>
<protein>
    <submittedName>
        <fullName evidence="10">ATP-binding cassette, subfamily B, MsbA</fullName>
    </submittedName>
</protein>
<dbReference type="InterPro" id="IPR003593">
    <property type="entry name" value="AAA+_ATPase"/>
</dbReference>
<dbReference type="CDD" id="cd03251">
    <property type="entry name" value="ABCC_MsbA"/>
    <property type="match status" value="1"/>
</dbReference>
<feature type="domain" description="ABC transporter" evidence="8">
    <location>
        <begin position="382"/>
        <end position="619"/>
    </location>
</feature>
<comment type="subcellular location">
    <subcellularLocation>
        <location evidence="1">Cell membrane</location>
        <topology evidence="1">Multi-pass membrane protein</topology>
    </subcellularLocation>
</comment>
<dbReference type="PANTHER" id="PTHR43394:SF1">
    <property type="entry name" value="ATP-BINDING CASSETTE SUB-FAMILY B MEMBER 10, MITOCHONDRIAL"/>
    <property type="match status" value="1"/>
</dbReference>
<evidence type="ECO:0000256" key="6">
    <source>
        <dbReference type="ARBA" id="ARBA00023136"/>
    </source>
</evidence>